<name>D6AIT0_STRFL</name>
<evidence type="ECO:0000259" key="5">
    <source>
        <dbReference type="SMART" id="SM00861"/>
    </source>
</evidence>
<dbReference type="SUPFAM" id="SSF52922">
    <property type="entry name" value="TK C-terminal domain-like"/>
    <property type="match status" value="1"/>
</dbReference>
<dbReference type="PANTHER" id="PTHR42980:SF1">
    <property type="entry name" value="2-OXOISOVALERATE DEHYDROGENASE SUBUNIT BETA, MITOCHONDRIAL"/>
    <property type="match status" value="1"/>
</dbReference>
<dbReference type="GO" id="GO:0009083">
    <property type="term" value="P:branched-chain amino acid catabolic process"/>
    <property type="evidence" value="ECO:0007669"/>
    <property type="project" value="TreeGrafter"/>
</dbReference>
<dbReference type="EMBL" id="DS999644">
    <property type="protein sequence ID" value="EFE73056.2"/>
    <property type="molecule type" value="Genomic_DNA"/>
</dbReference>
<gene>
    <name evidence="6" type="ORF">SSGG_00422</name>
</gene>
<reference evidence="7" key="2">
    <citation type="submission" date="2008-12" db="EMBL/GenBank/DDBJ databases">
        <title>Annotation of Streptomyces roseosporus strain NRRL 15998.</title>
        <authorList>
            <consortium name="The Broad Institute Genome Sequencing Platform"/>
            <consortium name="Broad Institute Microbial Sequencing Center"/>
            <person name="Fischbach M."/>
            <person name="Ward D."/>
            <person name="Young S."/>
            <person name="Kodira C.D."/>
            <person name="Zeng Q."/>
            <person name="Koehrsen M."/>
            <person name="Godfrey P."/>
            <person name="Alvarado L."/>
            <person name="Berlin A.M."/>
            <person name="Borenstein D."/>
            <person name="Chen Z."/>
            <person name="Engels R."/>
            <person name="Freedman E."/>
            <person name="Gellesch M."/>
            <person name="Goldberg J."/>
            <person name="Griggs A."/>
            <person name="Gujja S."/>
            <person name="Heiman D.I."/>
            <person name="Hepburn T.A."/>
            <person name="Howarth C."/>
            <person name="Jen D."/>
            <person name="Larson L."/>
            <person name="Lewis B."/>
            <person name="Mehta T."/>
            <person name="Park D."/>
            <person name="Pearson M."/>
            <person name="Roberts A."/>
            <person name="Saif S."/>
            <person name="Shea T.D."/>
            <person name="Shenoy N."/>
            <person name="Sisk P."/>
            <person name="Stolte C."/>
            <person name="Sykes S.N."/>
            <person name="Walk T."/>
            <person name="White J."/>
            <person name="Yandava C."/>
            <person name="Straight P."/>
            <person name="Clardy J."/>
            <person name="Hung D."/>
            <person name="Kolter R."/>
            <person name="Mekalanos J."/>
            <person name="Walker S."/>
            <person name="Walsh C.T."/>
            <person name="Wieland B.L.C."/>
            <person name="Ilzarbe M."/>
            <person name="Galagan J."/>
            <person name="Nusbaum C."/>
            <person name="Birren B."/>
        </authorList>
    </citation>
    <scope>NUCLEOTIDE SEQUENCE [LARGE SCALE GENOMIC DNA]</scope>
    <source>
        <strain evidence="7">NRRL 15998</strain>
    </source>
</reference>
<dbReference type="Gene3D" id="3.40.50.920">
    <property type="match status" value="1"/>
</dbReference>
<feature type="domain" description="Transketolase-like pyrimidine-binding" evidence="5">
    <location>
        <begin position="57"/>
        <end position="232"/>
    </location>
</feature>
<proteinExistence type="predicted"/>
<evidence type="ECO:0000256" key="4">
    <source>
        <dbReference type="SAM" id="MobiDB-lite"/>
    </source>
</evidence>
<dbReference type="AlphaFoldDB" id="D6AIT0"/>
<dbReference type="InterPro" id="IPR029061">
    <property type="entry name" value="THDP-binding"/>
</dbReference>
<accession>D6AIT0</accession>
<dbReference type="Proteomes" id="UP000003986">
    <property type="component" value="Unassembled WGS sequence"/>
</dbReference>
<keyword evidence="3" id="KW-0560">Oxidoreductase</keyword>
<dbReference type="PANTHER" id="PTHR42980">
    <property type="entry name" value="2-OXOISOVALERATE DEHYDROGENASE SUBUNIT BETA-RELATED"/>
    <property type="match status" value="1"/>
</dbReference>
<dbReference type="Gene3D" id="3.40.50.970">
    <property type="match status" value="1"/>
</dbReference>
<dbReference type="EC" id="1.2.4.4" evidence="2"/>
<evidence type="ECO:0000313" key="7">
    <source>
        <dbReference type="Proteomes" id="UP000003986"/>
    </source>
</evidence>
<sequence length="376" mass="40611">GRHRTRDRRRPGRGLHGPADRAGRRGRRVVAVRRVGSARHPGAVDEEVRIMSSRRPTPLAETINATLADLLERDPKVLLVGEDIGRLGGVFRVTRGLQERFGRERVRDSLLAESTIVGHAIGLSMSGLVPVCEIQFDGFTYPAVNQLVTQAGRIVNRWNGDIGLSLVVRIPSGGGIRGVEHHSESNEALFARVPGISVAYPSTGEDADQILRHAVGMGSPVVIYEPIRLYWRRNVPGRVGGSALPPTSARIVRPGTDVTVATFGAITNDVLTAADALSPSVEIEVVDLRWLAPIDMTTVLESVARTGRLLVVHEATKDVGIGAEVAAAVSERGFDSLKCAIRRLAPERRACPPADFEPGYQIGVDRIKEEVLGMVT</sequence>
<comment type="cofactor">
    <cofactor evidence="1">
        <name>thiamine diphosphate</name>
        <dbReference type="ChEBI" id="CHEBI:58937"/>
    </cofactor>
</comment>
<dbReference type="InterPro" id="IPR005475">
    <property type="entry name" value="Transketolase-like_Pyr-bd"/>
</dbReference>
<dbReference type="GO" id="GO:0000287">
    <property type="term" value="F:magnesium ion binding"/>
    <property type="evidence" value="ECO:0007669"/>
    <property type="project" value="UniProtKB-ARBA"/>
</dbReference>
<dbReference type="SMART" id="SM00861">
    <property type="entry name" value="Transket_pyr"/>
    <property type="match status" value="1"/>
</dbReference>
<organism evidence="6 7">
    <name type="scientific">Streptomyces filamentosus NRRL 15998</name>
    <dbReference type="NCBI Taxonomy" id="457431"/>
    <lineage>
        <taxon>Bacteria</taxon>
        <taxon>Bacillati</taxon>
        <taxon>Actinomycetota</taxon>
        <taxon>Actinomycetes</taxon>
        <taxon>Kitasatosporales</taxon>
        <taxon>Streptomycetaceae</taxon>
        <taxon>Streptomyces</taxon>
    </lineage>
</organism>
<evidence type="ECO:0000313" key="6">
    <source>
        <dbReference type="EMBL" id="EFE73056.2"/>
    </source>
</evidence>
<dbReference type="GO" id="GO:0003863">
    <property type="term" value="F:branched-chain 2-oxo acid dehydrogenase activity"/>
    <property type="evidence" value="ECO:0007669"/>
    <property type="project" value="UniProtKB-EC"/>
</dbReference>
<dbReference type="GO" id="GO:0007584">
    <property type="term" value="P:response to nutrient"/>
    <property type="evidence" value="ECO:0007669"/>
    <property type="project" value="TreeGrafter"/>
</dbReference>
<dbReference type="SUPFAM" id="SSF52518">
    <property type="entry name" value="Thiamin diphosphate-binding fold (THDP-binding)"/>
    <property type="match status" value="1"/>
</dbReference>
<dbReference type="FunFam" id="3.40.50.970:FF:000001">
    <property type="entry name" value="Pyruvate dehydrogenase E1 beta subunit"/>
    <property type="match status" value="1"/>
</dbReference>
<feature type="non-terminal residue" evidence="6">
    <location>
        <position position="1"/>
    </location>
</feature>
<evidence type="ECO:0000256" key="3">
    <source>
        <dbReference type="ARBA" id="ARBA00023002"/>
    </source>
</evidence>
<dbReference type="Pfam" id="PF02779">
    <property type="entry name" value="Transket_pyr"/>
    <property type="match status" value="1"/>
</dbReference>
<dbReference type="Pfam" id="PF02780">
    <property type="entry name" value="Transketolase_C"/>
    <property type="match status" value="1"/>
</dbReference>
<dbReference type="InterPro" id="IPR009014">
    <property type="entry name" value="Transketo_C/PFOR_II"/>
</dbReference>
<dbReference type="InterPro" id="IPR033248">
    <property type="entry name" value="Transketolase_C"/>
</dbReference>
<evidence type="ECO:0000256" key="1">
    <source>
        <dbReference type="ARBA" id="ARBA00001964"/>
    </source>
</evidence>
<feature type="compositionally biased region" description="Basic residues" evidence="4">
    <location>
        <begin position="1"/>
        <end position="13"/>
    </location>
</feature>
<protein>
    <recommendedName>
        <fullName evidence="2">3-methyl-2-oxobutanoate dehydrogenase (2-methylpropanoyl-transferring)</fullName>
        <ecNumber evidence="2">1.2.4.4</ecNumber>
    </recommendedName>
</protein>
<evidence type="ECO:0000256" key="2">
    <source>
        <dbReference type="ARBA" id="ARBA00012277"/>
    </source>
</evidence>
<reference evidence="7" key="1">
    <citation type="submission" date="2008-10" db="EMBL/GenBank/DDBJ databases">
        <authorList>
            <person name="Molnar K."/>
        </authorList>
    </citation>
    <scope>NUCLEOTIDE SEQUENCE [LARGE SCALE GENOMIC DNA]</scope>
    <source>
        <strain evidence="7">NRRL 15998</strain>
    </source>
</reference>
<feature type="region of interest" description="Disordered" evidence="4">
    <location>
        <begin position="1"/>
        <end position="27"/>
    </location>
</feature>